<proteinExistence type="predicted"/>
<organism evidence="1 2">
    <name type="scientific">Phytophthora boehmeriae</name>
    <dbReference type="NCBI Taxonomy" id="109152"/>
    <lineage>
        <taxon>Eukaryota</taxon>
        <taxon>Sar</taxon>
        <taxon>Stramenopiles</taxon>
        <taxon>Oomycota</taxon>
        <taxon>Peronosporomycetes</taxon>
        <taxon>Peronosporales</taxon>
        <taxon>Peronosporaceae</taxon>
        <taxon>Phytophthora</taxon>
    </lineage>
</organism>
<accession>A0A8T1WVI0</accession>
<dbReference type="Proteomes" id="UP000693981">
    <property type="component" value="Unassembled WGS sequence"/>
</dbReference>
<dbReference type="OrthoDB" id="125393at2759"/>
<gene>
    <name evidence="1" type="ORF">PHYBOEH_011678</name>
</gene>
<keyword evidence="2" id="KW-1185">Reference proteome</keyword>
<protein>
    <submittedName>
        <fullName evidence="1">Uncharacterized protein</fullName>
    </submittedName>
</protein>
<comment type="caution">
    <text evidence="1">The sequence shown here is derived from an EMBL/GenBank/DDBJ whole genome shotgun (WGS) entry which is preliminary data.</text>
</comment>
<dbReference type="EMBL" id="JAGDFL010000090">
    <property type="protein sequence ID" value="KAG7398122.1"/>
    <property type="molecule type" value="Genomic_DNA"/>
</dbReference>
<evidence type="ECO:0000313" key="2">
    <source>
        <dbReference type="Proteomes" id="UP000693981"/>
    </source>
</evidence>
<evidence type="ECO:0000313" key="1">
    <source>
        <dbReference type="EMBL" id="KAG7398122.1"/>
    </source>
</evidence>
<reference evidence="1" key="1">
    <citation type="submission" date="2021-02" db="EMBL/GenBank/DDBJ databases">
        <authorList>
            <person name="Palmer J.M."/>
        </authorList>
    </citation>
    <scope>NUCLEOTIDE SEQUENCE</scope>
    <source>
        <strain evidence="1">SCRP23</strain>
    </source>
</reference>
<dbReference type="AlphaFoldDB" id="A0A8T1WVI0"/>
<sequence length="144" mass="15408">MGRGSVAHVPQDAASREVFQGLFKDLGNQAMALEAILRAVCGRVDKLENWLTEVSFGMTELDLKLRNIAHNIDGTAAVDDEVTSPMRWSIPTEQVKPAAPTVSKKLGADKKGVRVTGMAAAILDQLATTSTTTTPSTESDKPDK</sequence>
<name>A0A8T1WVI0_9STRA</name>